<dbReference type="Gene3D" id="3.40.50.720">
    <property type="entry name" value="NAD(P)-binding Rossmann-like Domain"/>
    <property type="match status" value="1"/>
</dbReference>
<accession>A0ABN5M5J4</accession>
<sequence length="63" mass="6149">MVDLHPDRTQAAASRISALGISCDVANAAAGQAAMSEIVDKLGAPHVLVNCAGIAPGCSSSSA</sequence>
<name>A0ABN5M5J4_9RHOB</name>
<dbReference type="EMBL" id="CP030239">
    <property type="protein sequence ID" value="AWX93206.1"/>
    <property type="molecule type" value="Genomic_DNA"/>
</dbReference>
<gene>
    <name evidence="1" type="ORF">DPM13_08840</name>
</gene>
<dbReference type="SUPFAM" id="SSF51735">
    <property type="entry name" value="NAD(P)-binding Rossmann-fold domains"/>
    <property type="match status" value="1"/>
</dbReference>
<dbReference type="Pfam" id="PF13561">
    <property type="entry name" value="adh_short_C2"/>
    <property type="match status" value="1"/>
</dbReference>
<reference evidence="1 2" key="1">
    <citation type="submission" date="2018-06" db="EMBL/GenBank/DDBJ databases">
        <title>Complete genome sequence of Paracoccus mutanolyticus strain RSP-02 isolated from cellulosic waste.</title>
        <authorList>
            <person name="Amrutha R.N."/>
            <person name="Shrivastav A."/>
            <person name="Buddana S.K."/>
            <person name="Deshpande U."/>
            <person name="Prakasham R.S."/>
        </authorList>
    </citation>
    <scope>NUCLEOTIDE SEQUENCE [LARGE SCALE GENOMIC DNA]</scope>
    <source>
        <strain evidence="1 2">RSP-02</strain>
    </source>
</reference>
<dbReference type="InterPro" id="IPR036291">
    <property type="entry name" value="NAD(P)-bd_dom_sf"/>
</dbReference>
<keyword evidence="2" id="KW-1185">Reference proteome</keyword>
<dbReference type="Proteomes" id="UP000249922">
    <property type="component" value="Chromosome"/>
</dbReference>
<evidence type="ECO:0000313" key="1">
    <source>
        <dbReference type="EMBL" id="AWX93206.1"/>
    </source>
</evidence>
<dbReference type="InterPro" id="IPR002347">
    <property type="entry name" value="SDR_fam"/>
</dbReference>
<organism evidence="1 2">
    <name type="scientific">Paracoccus mutanolyticus</name>
    <dbReference type="NCBI Taxonomy" id="1499308"/>
    <lineage>
        <taxon>Bacteria</taxon>
        <taxon>Pseudomonadati</taxon>
        <taxon>Pseudomonadota</taxon>
        <taxon>Alphaproteobacteria</taxon>
        <taxon>Rhodobacterales</taxon>
        <taxon>Paracoccaceae</taxon>
        <taxon>Paracoccus</taxon>
    </lineage>
</organism>
<evidence type="ECO:0000313" key="2">
    <source>
        <dbReference type="Proteomes" id="UP000249922"/>
    </source>
</evidence>
<protein>
    <submittedName>
        <fullName evidence="1">Uncharacterized protein</fullName>
    </submittedName>
</protein>
<proteinExistence type="predicted"/>